<keyword evidence="12" id="KW-1185">Reference proteome</keyword>
<dbReference type="Pfam" id="PF03098">
    <property type="entry name" value="An_peroxidase"/>
    <property type="match status" value="1"/>
</dbReference>
<feature type="chain" id="PRO_5030722319" description="Peroxidase" evidence="10">
    <location>
        <begin position="22"/>
        <end position="1478"/>
    </location>
</feature>
<dbReference type="InterPro" id="IPR010255">
    <property type="entry name" value="Haem_peroxidase_sf"/>
</dbReference>
<keyword evidence="6" id="KW-0560">Oxidoreductase</keyword>
<dbReference type="InterPro" id="IPR019791">
    <property type="entry name" value="Haem_peroxidase_animal"/>
</dbReference>
<dbReference type="PANTHER" id="PTHR11475:SF109">
    <property type="entry name" value="CHORION PEROXIDASE-LIKE PROTEIN"/>
    <property type="match status" value="1"/>
</dbReference>
<evidence type="ECO:0000256" key="3">
    <source>
        <dbReference type="ARBA" id="ARBA00022559"/>
    </source>
</evidence>
<dbReference type="GO" id="GO:0020037">
    <property type="term" value="F:heme binding"/>
    <property type="evidence" value="ECO:0007669"/>
    <property type="project" value="InterPro"/>
</dbReference>
<organism evidence="11 12">
    <name type="scientific">Hermetia illucens</name>
    <name type="common">Black soldier fly</name>
    <dbReference type="NCBI Taxonomy" id="343691"/>
    <lineage>
        <taxon>Eukaryota</taxon>
        <taxon>Metazoa</taxon>
        <taxon>Ecdysozoa</taxon>
        <taxon>Arthropoda</taxon>
        <taxon>Hexapoda</taxon>
        <taxon>Insecta</taxon>
        <taxon>Pterygota</taxon>
        <taxon>Neoptera</taxon>
        <taxon>Endopterygota</taxon>
        <taxon>Diptera</taxon>
        <taxon>Brachycera</taxon>
        <taxon>Stratiomyomorpha</taxon>
        <taxon>Stratiomyidae</taxon>
        <taxon>Hermetiinae</taxon>
        <taxon>Hermetia</taxon>
    </lineage>
</organism>
<evidence type="ECO:0000256" key="2">
    <source>
        <dbReference type="ARBA" id="ARBA00022525"/>
    </source>
</evidence>
<dbReference type="CDD" id="cd09823">
    <property type="entry name" value="peroxinectin_like"/>
    <property type="match status" value="1"/>
</dbReference>
<dbReference type="InParanoid" id="A0A7R8YTA3"/>
<dbReference type="GO" id="GO:0022412">
    <property type="term" value="P:cellular process involved in reproduction in multicellular organism"/>
    <property type="evidence" value="ECO:0007669"/>
    <property type="project" value="UniProtKB-ARBA"/>
</dbReference>
<keyword evidence="7 8" id="KW-0408">Iron</keyword>
<feature type="compositionally biased region" description="Low complexity" evidence="9">
    <location>
        <begin position="877"/>
        <end position="886"/>
    </location>
</feature>
<keyword evidence="2" id="KW-0964">Secreted</keyword>
<dbReference type="PANTHER" id="PTHR11475">
    <property type="entry name" value="OXIDASE/PEROXIDASE"/>
    <property type="match status" value="1"/>
</dbReference>
<keyword evidence="8" id="KW-0479">Metal-binding</keyword>
<name>A0A7R8YTA3_HERIL</name>
<evidence type="ECO:0000256" key="5">
    <source>
        <dbReference type="ARBA" id="ARBA00022729"/>
    </source>
</evidence>
<feature type="compositionally biased region" description="Polar residues" evidence="9">
    <location>
        <begin position="1185"/>
        <end position="1220"/>
    </location>
</feature>
<dbReference type="InterPro" id="IPR037120">
    <property type="entry name" value="Haem_peroxidase_sf_animal"/>
</dbReference>
<evidence type="ECO:0000256" key="7">
    <source>
        <dbReference type="ARBA" id="ARBA00023004"/>
    </source>
</evidence>
<protein>
    <recommendedName>
        <fullName evidence="13">Peroxidase</fullName>
    </recommendedName>
</protein>
<reference evidence="11 12" key="1">
    <citation type="submission" date="2020-11" db="EMBL/GenBank/DDBJ databases">
        <authorList>
            <person name="Wallbank WR R."/>
            <person name="Pardo Diaz C."/>
            <person name="Kozak K."/>
            <person name="Martin S."/>
            <person name="Jiggins C."/>
            <person name="Moest M."/>
            <person name="Warren A I."/>
            <person name="Generalovic N T."/>
            <person name="Byers J.R.P. K."/>
            <person name="Montejo-Kovacevich G."/>
            <person name="Yen C E."/>
        </authorList>
    </citation>
    <scope>NUCLEOTIDE SEQUENCE [LARGE SCALE GENOMIC DNA]</scope>
</reference>
<dbReference type="GO" id="GO:0004601">
    <property type="term" value="F:peroxidase activity"/>
    <property type="evidence" value="ECO:0007669"/>
    <property type="project" value="UniProtKB-KW"/>
</dbReference>
<dbReference type="FunFam" id="1.10.640.10:FF:000003">
    <property type="entry name" value="chorion peroxidase"/>
    <property type="match status" value="1"/>
</dbReference>
<evidence type="ECO:0000256" key="8">
    <source>
        <dbReference type="PIRSR" id="PIRSR619791-2"/>
    </source>
</evidence>
<dbReference type="GO" id="GO:0006979">
    <property type="term" value="P:response to oxidative stress"/>
    <property type="evidence" value="ECO:0007669"/>
    <property type="project" value="InterPro"/>
</dbReference>
<accession>A0A7R8YTA3</accession>
<keyword evidence="4 8" id="KW-0349">Heme</keyword>
<proteinExistence type="predicted"/>
<evidence type="ECO:0000313" key="11">
    <source>
        <dbReference type="EMBL" id="CAD7084772.1"/>
    </source>
</evidence>
<keyword evidence="3" id="KW-0575">Peroxidase</keyword>
<dbReference type="PRINTS" id="PR00457">
    <property type="entry name" value="ANPEROXIDASE"/>
</dbReference>
<feature type="compositionally biased region" description="Polar residues" evidence="9">
    <location>
        <begin position="821"/>
        <end position="843"/>
    </location>
</feature>
<evidence type="ECO:0008006" key="13">
    <source>
        <dbReference type="Google" id="ProtNLM"/>
    </source>
</evidence>
<evidence type="ECO:0000256" key="4">
    <source>
        <dbReference type="ARBA" id="ARBA00022617"/>
    </source>
</evidence>
<dbReference type="GO" id="GO:0005576">
    <property type="term" value="C:extracellular region"/>
    <property type="evidence" value="ECO:0007669"/>
    <property type="project" value="UniProtKB-SubCell"/>
</dbReference>
<evidence type="ECO:0000256" key="6">
    <source>
        <dbReference type="ARBA" id="ARBA00023002"/>
    </source>
</evidence>
<dbReference type="Proteomes" id="UP000594454">
    <property type="component" value="Chromosome 3"/>
</dbReference>
<feature type="signal peptide" evidence="10">
    <location>
        <begin position="1"/>
        <end position="21"/>
    </location>
</feature>
<gene>
    <name evidence="11" type="ORF">HERILL_LOCUS7649</name>
</gene>
<feature type="compositionally biased region" description="Polar residues" evidence="9">
    <location>
        <begin position="854"/>
        <end position="866"/>
    </location>
</feature>
<feature type="region of interest" description="Disordered" evidence="9">
    <location>
        <begin position="784"/>
        <end position="890"/>
    </location>
</feature>
<dbReference type="OrthoDB" id="823504at2759"/>
<dbReference type="Gene3D" id="1.10.640.10">
    <property type="entry name" value="Haem peroxidase domain superfamily, animal type"/>
    <property type="match status" value="1"/>
</dbReference>
<sequence>MDAIIISKFIFLLTLLASVQAEDSARTLLRNSSISDSENQQKQFANAHSQLKPVSETFSKQHKTTQEIVDLPKPLKLLNNYDYDDSNNATSTATDEPRRLKHKPSGSLNSRLTTALNIAAKQGLDAMVKLYEKTEPEMLRRGGFLDPNHPGAQLSKFSEARDGTENNAKAAYAALVATKYFRKTYKLQSDDLGRQAPPPKISFRRTPLEGLCPPREPPRCLPAAQRYRTHDGTCNNMRHLRWGSALMPFNRFLPPEYGDGIDTVRVSVDGSTLSSARFVSLLVHGSQESEAPVTLMIAQWGQLIDHDLTSTAQPRSVNGSVPRCCGTDDFHPSCLPIKVPLDDPWLAPLKVRCLEFLRSAPAQRRDCVLSWREQTNQATSYLDASPVYSSNARNSDNARVFRNGLLQFGRGNPEQDMCLRGTMSSSCIRPGDGRSGEQPGLMAMHHVWVGEHNRIALELSDLNPHWSDEKVYQETRRIVGALFQHITYREFLPLVVGREVCRLFELDLLNSGYFEDYDPEINPTVANSFGAAAFRFGHSLIQNTYMRCDKNHNFLDNNVPLHNENVNGDIGNPGSLHRLLRGLAAQKAQMRDEFITAELTNHLFQSGSFPFGLDLAAINIQRGRDHGIPPYTSWREPCGLTPIQNWHDFEKVVGIASAKRISHAYRSVHDIDLFVGGIAERPVIGGLVGPTFACIIAQQFSNLRKGDRFWYENPRFENSFTPAQLHSIRRVSLAQIICRTLGGGTLQPHIFIPHDIPGNERLPCGVGLLAPIDLLPWLEEDPFQQHRAPPSAPIQPSFQDHLPPQSSPAAPLFDTIDFIPNGSTGLQKQPVSDVHSNTSTTVSDKLDLKFPPRFTSTQPPKRNTANKPTTKKRKTSITKTRPTSSPNKKIQDFTTRRTVIINNIPVILRRSADPFSTEILDAETRSQDLDLLGANSTDRKKGHDTIHVHINRINRTSTFTTKNDTFKDRPEERHYANQETIYGTNTGQKVRVPRPSSEEYEIEINIRQTNNRRPGSSYYYGDFNSKYDNYDTVSTPFSYRPSTFRPTHEQFSDYRPYTKPPKIIYLDNQDDYTTTTTPAPNLLQTFLMAGQNAITDHFQKPGSIFHSNIFGGGGNSGTSSALSSSSSAANSLPISSAGFGNGPGGSTSHSNTNTHNIFNINIRPAGQNIDLSDSPISLPASSASYGLHSTSKLPPPLNYNQAKPNNPFSTNYPPYQSSPSYDAFPYRDYDRNRLTTSTPRRPYYRPTNSYYPRTKDASLLATPNKNLSSAVPSKDASDFSDYDLLSFSSKISDNASKSDDYYDDSETDLAAKFDKDGYLRPEHMILEILNHTDIDYNATLTKDTNKNDTNATSKDDFVLPALMETEAVTKQTKQNKTSYYDAIPRRPATEILAEDYDEIPLPKPRHKVQKNPPNLVPFAPLNVLTKPERPDNWVIFDEPKEQDLLPEIPVLNTGNPSFMELPKPITVRVRNGYSRKAG</sequence>
<dbReference type="GO" id="GO:0046872">
    <property type="term" value="F:metal ion binding"/>
    <property type="evidence" value="ECO:0007669"/>
    <property type="project" value="UniProtKB-KW"/>
</dbReference>
<evidence type="ECO:0000256" key="10">
    <source>
        <dbReference type="SAM" id="SignalP"/>
    </source>
</evidence>
<dbReference type="SUPFAM" id="SSF48113">
    <property type="entry name" value="Heme-dependent peroxidases"/>
    <property type="match status" value="1"/>
</dbReference>
<feature type="region of interest" description="Disordered" evidence="9">
    <location>
        <begin position="1185"/>
        <end position="1251"/>
    </location>
</feature>
<evidence type="ECO:0000313" key="12">
    <source>
        <dbReference type="Proteomes" id="UP000594454"/>
    </source>
</evidence>
<keyword evidence="5 10" id="KW-0732">Signal</keyword>
<evidence type="ECO:0000256" key="1">
    <source>
        <dbReference type="ARBA" id="ARBA00004613"/>
    </source>
</evidence>
<comment type="subcellular location">
    <subcellularLocation>
        <location evidence="1">Secreted</location>
    </subcellularLocation>
</comment>
<feature type="binding site" description="axial binding residue" evidence="8">
    <location>
        <position position="538"/>
    </location>
    <ligand>
        <name>heme b</name>
        <dbReference type="ChEBI" id="CHEBI:60344"/>
    </ligand>
    <ligandPart>
        <name>Fe</name>
        <dbReference type="ChEBI" id="CHEBI:18248"/>
    </ligandPart>
</feature>
<evidence type="ECO:0000256" key="9">
    <source>
        <dbReference type="SAM" id="MobiDB-lite"/>
    </source>
</evidence>
<dbReference type="PROSITE" id="PS50292">
    <property type="entry name" value="PEROXIDASE_3"/>
    <property type="match status" value="1"/>
</dbReference>
<dbReference type="EMBL" id="LR899011">
    <property type="protein sequence ID" value="CAD7084772.1"/>
    <property type="molecule type" value="Genomic_DNA"/>
</dbReference>
<feature type="region of interest" description="Disordered" evidence="9">
    <location>
        <begin position="80"/>
        <end position="108"/>
    </location>
</feature>